<feature type="compositionally biased region" description="Basic residues" evidence="8">
    <location>
        <begin position="562"/>
        <end position="574"/>
    </location>
</feature>
<dbReference type="FunCoup" id="A0A7M7JRJ5">
    <property type="interactions" value="224"/>
</dbReference>
<dbReference type="CDD" id="cd05168">
    <property type="entry name" value="PI4Kc_III_beta"/>
    <property type="match status" value="1"/>
</dbReference>
<dbReference type="PROSITE" id="PS51545">
    <property type="entry name" value="PIK_HELICAL"/>
    <property type="match status" value="1"/>
</dbReference>
<dbReference type="EnsemblMetazoa" id="XM_022800386">
    <property type="protein sequence ID" value="XP_022656121"/>
    <property type="gene ID" value="LOC111248295"/>
</dbReference>
<dbReference type="Gene3D" id="3.30.1010.10">
    <property type="entry name" value="Phosphatidylinositol 3-kinase Catalytic Subunit, Chain A, domain 4"/>
    <property type="match status" value="1"/>
</dbReference>
<evidence type="ECO:0000259" key="10">
    <source>
        <dbReference type="PROSITE" id="PS51545"/>
    </source>
</evidence>
<evidence type="ECO:0000256" key="4">
    <source>
        <dbReference type="ARBA" id="ARBA00022777"/>
    </source>
</evidence>
<evidence type="ECO:0000256" key="6">
    <source>
        <dbReference type="ARBA" id="ARBA00037860"/>
    </source>
</evidence>
<dbReference type="EnsemblMetazoa" id="XM_022800387">
    <property type="protein sequence ID" value="XP_022656122"/>
    <property type="gene ID" value="LOC111248295"/>
</dbReference>
<feature type="region of interest" description="Disordered" evidence="8">
    <location>
        <begin position="196"/>
        <end position="277"/>
    </location>
</feature>
<dbReference type="RefSeq" id="XP_022656122.1">
    <property type="nucleotide sequence ID" value="XM_022800387.1"/>
</dbReference>
<dbReference type="InterPro" id="IPR049160">
    <property type="entry name" value="PI4KB-PIK1_PIK"/>
</dbReference>
<comment type="subcellular location">
    <subcellularLocation>
        <location evidence="1">Mitochondrion outer membrane</location>
        <topology evidence="1">Peripheral membrane protein</topology>
    </subcellularLocation>
    <subcellularLocation>
        <location evidence="6">Rough endoplasmic reticulum membrane</location>
        <topology evidence="6">Peripheral membrane protein</topology>
    </subcellularLocation>
</comment>
<dbReference type="Pfam" id="PF00454">
    <property type="entry name" value="PI3_PI4_kinase"/>
    <property type="match status" value="1"/>
</dbReference>
<dbReference type="InterPro" id="IPR000403">
    <property type="entry name" value="PI3/4_kinase_cat_dom"/>
</dbReference>
<evidence type="ECO:0000256" key="7">
    <source>
        <dbReference type="ARBA" id="ARBA00039877"/>
    </source>
</evidence>
<feature type="region of interest" description="Disordered" evidence="8">
    <location>
        <begin position="722"/>
        <end position="802"/>
    </location>
</feature>
<dbReference type="PROSITE" id="PS00916">
    <property type="entry name" value="PI3_4_KINASE_2"/>
    <property type="match status" value="1"/>
</dbReference>
<dbReference type="EnsemblMetazoa" id="XM_022800383">
    <property type="protein sequence ID" value="XP_022656118"/>
    <property type="gene ID" value="LOC111248295"/>
</dbReference>
<feature type="domain" description="PIK helical" evidence="10">
    <location>
        <begin position="329"/>
        <end position="520"/>
    </location>
</feature>
<dbReference type="PANTHER" id="PTHR10048">
    <property type="entry name" value="PHOSPHATIDYLINOSITOL KINASE"/>
    <property type="match status" value="1"/>
</dbReference>
<feature type="compositionally biased region" description="Low complexity" evidence="8">
    <location>
        <begin position="740"/>
        <end position="758"/>
    </location>
</feature>
<dbReference type="RefSeq" id="XP_022656118.1">
    <property type="nucleotide sequence ID" value="XM_022800383.1"/>
</dbReference>
<dbReference type="KEGG" id="vde:111248295"/>
<evidence type="ECO:0000256" key="3">
    <source>
        <dbReference type="ARBA" id="ARBA00022679"/>
    </source>
</evidence>
<keyword evidence="12" id="KW-1185">Reference proteome</keyword>
<dbReference type="InterPro" id="IPR057754">
    <property type="entry name" value="PI4-kinase_beta/PIK1_cat"/>
</dbReference>
<dbReference type="EnsemblMetazoa" id="XM_022800389">
    <property type="protein sequence ID" value="XP_022656124"/>
    <property type="gene ID" value="LOC111248295"/>
</dbReference>
<accession>A0A7M7JRJ5</accession>
<evidence type="ECO:0000256" key="2">
    <source>
        <dbReference type="ARBA" id="ARBA00012169"/>
    </source>
</evidence>
<dbReference type="OrthoDB" id="10264149at2759"/>
<dbReference type="InterPro" id="IPR015433">
    <property type="entry name" value="PI3/4_kinase"/>
</dbReference>
<dbReference type="InParanoid" id="A0A7M7JRJ5"/>
<sequence>MELASVHRRGHHRGASLDLRSMFGLGSGLHVQHFNSEVSVPTPDQTSSVKKPTQQYPVASHDTHDVYPVACYPLRIPGGAARITKSGTCDSCGSSCMTSSCSCGTTSNGCGGAHCGQREAVALSTPAPISNARQQHQHVRNLSLDSALQQQRQLQHQHHLPLHAAHLNEHPLLVQETDGSSLASDDSGICAAAEMPDSEHSRMPPISNGLLGPVPLLKTTNGEGRILNQHEGPSCRQARSDSCSENSSRFDASTTSGDESPNLPGCRTSIEENPRDPEPELAQRLAAVIDLAESAALSASSVPSVDHNQRVAQWTSRQTPEERPGSETELESCCWNNQDAYSRKTCGPHSDYSTDSKPEKQASGSRQLQSKEKASERCRNGKDILAAGGSQAADLVLKAPPLPSNQSGLLRLFESRLFTMRYAVQYLSQSREAGVLAYIGNRMFAFDDADVAFYLPQLVCLYVHHADVAEAIKPYLVLRCRRDADFSLQLSWLLSAFCADCNAPSRKISQGLRLKNIIQTEELGLGAARSLALHPVNHLEVAVNQTSDSQRSEGQAKFKVAPQHHHQHHRRNTGHYRSLSDATGLQQPKLTNPLQHLGNLSSGHAFDSGCRCHRLCECGAPRLAAQNEFIKALIKLGSMLASIPTKDLKTQRLQAELNRLNMNLPARVWLPVHSTPHLVVRIPPQAAVVLNSKDRAPYLIYVEVVTVDDIATSPVPSKTIHNYSIRTSRSEENLERDPDNSNGSSSNPPSGSLSSSSSCQQLHIPGSNSGSGGGSPGLGGPSNGGGTPANGVTDGGANSGASGDALDGHCTFSFAGDEWSVEDDEISAQFGTSSSMNHYYNHHDRDTLSVDSGVGLLTVGAGDIRRRLSEQQGGKGTMGGRRQILQRDPEDPSAAALKEPLDDKIERIRDGSPYGGLNSWKLISAIVKCGDDLRQELMASQLLSLLQTIWDEEKLPLWIRPYRILVTGHDSGMLEPILDTMSLHQLKKLHNNCSLVAYFEREFGPRTSEPFLTAQKNFVESCAAYSILSYLIQIKDRHNGNILLDGEGHVIHIDFGFILSASPKNLGFESSPFKLTQEFVQVMGGTRGDMFEYFKMLMLKGLLATKKHQERLVSVVETLQADAQLPCFQGGKGASALRAFKDRFLTHLTEEEITAKVETMVESSLHSLTTRLYDGFQYFTNGIH</sequence>
<dbReference type="GO" id="GO:0046854">
    <property type="term" value="P:phosphatidylinositol phosphate biosynthetic process"/>
    <property type="evidence" value="ECO:0007669"/>
    <property type="project" value="InterPro"/>
</dbReference>
<dbReference type="GO" id="GO:0048015">
    <property type="term" value="P:phosphatidylinositol-mediated signaling"/>
    <property type="evidence" value="ECO:0007669"/>
    <property type="project" value="TreeGrafter"/>
</dbReference>
<keyword evidence="3" id="KW-0808">Transferase</keyword>
<proteinExistence type="predicted"/>
<dbReference type="FunFam" id="1.10.1070.11:FF:000016">
    <property type="entry name" value="PIK1p Phosphatidylinositol 4-kinase"/>
    <property type="match status" value="1"/>
</dbReference>
<dbReference type="RefSeq" id="XP_022656117.1">
    <property type="nucleotide sequence ID" value="XM_022800382.1"/>
</dbReference>
<dbReference type="GeneID" id="111248295"/>
<dbReference type="Pfam" id="PF21245">
    <property type="entry name" value="PI4KB-PIK1_PIK"/>
    <property type="match status" value="1"/>
</dbReference>
<feature type="compositionally biased region" description="Gly residues" evidence="8">
    <location>
        <begin position="769"/>
        <end position="798"/>
    </location>
</feature>
<dbReference type="Gene3D" id="1.10.1070.11">
    <property type="entry name" value="Phosphatidylinositol 3-/4-kinase, catalytic domain"/>
    <property type="match status" value="1"/>
</dbReference>
<dbReference type="EC" id="2.7.1.67" evidence="2"/>
<dbReference type="CTD" id="45374"/>
<dbReference type="EnsemblMetazoa" id="XM_022800384">
    <property type="protein sequence ID" value="XP_022656119"/>
    <property type="gene ID" value="LOC111248295"/>
</dbReference>
<reference evidence="11" key="1">
    <citation type="submission" date="2021-01" db="UniProtKB">
        <authorList>
            <consortium name="EnsemblMetazoa"/>
        </authorList>
    </citation>
    <scope>IDENTIFICATION</scope>
</reference>
<feature type="region of interest" description="Disordered" evidence="8">
    <location>
        <begin position="551"/>
        <end position="581"/>
    </location>
</feature>
<comment type="catalytic activity">
    <reaction evidence="5">
        <text>a 1,2-diacyl-sn-glycero-3-phospho-(1D-myo-inositol) + ATP = a 1,2-diacyl-sn-glycero-3-phospho-(1D-myo-inositol 4-phosphate) + ADP + H(+)</text>
        <dbReference type="Rhea" id="RHEA:19877"/>
        <dbReference type="ChEBI" id="CHEBI:15378"/>
        <dbReference type="ChEBI" id="CHEBI:30616"/>
        <dbReference type="ChEBI" id="CHEBI:57880"/>
        <dbReference type="ChEBI" id="CHEBI:58178"/>
        <dbReference type="ChEBI" id="CHEBI:456216"/>
        <dbReference type="EC" id="2.7.1.67"/>
    </reaction>
    <physiologicalReaction direction="left-to-right" evidence="5">
        <dbReference type="Rhea" id="RHEA:19878"/>
    </physiologicalReaction>
</comment>
<organism evidence="11 12">
    <name type="scientific">Varroa destructor</name>
    <name type="common">Honeybee mite</name>
    <dbReference type="NCBI Taxonomy" id="109461"/>
    <lineage>
        <taxon>Eukaryota</taxon>
        <taxon>Metazoa</taxon>
        <taxon>Ecdysozoa</taxon>
        <taxon>Arthropoda</taxon>
        <taxon>Chelicerata</taxon>
        <taxon>Arachnida</taxon>
        <taxon>Acari</taxon>
        <taxon>Parasitiformes</taxon>
        <taxon>Mesostigmata</taxon>
        <taxon>Gamasina</taxon>
        <taxon>Dermanyssoidea</taxon>
        <taxon>Varroidae</taxon>
        <taxon>Varroa</taxon>
    </lineage>
</organism>
<dbReference type="PROSITE" id="PS00915">
    <property type="entry name" value="PI3_4_KINASE_1"/>
    <property type="match status" value="1"/>
</dbReference>
<dbReference type="RefSeq" id="XP_022656123.1">
    <property type="nucleotide sequence ID" value="XM_022800388.1"/>
</dbReference>
<evidence type="ECO:0000256" key="8">
    <source>
        <dbReference type="SAM" id="MobiDB-lite"/>
    </source>
</evidence>
<dbReference type="GO" id="GO:0004430">
    <property type="term" value="F:1-phosphatidylinositol 4-kinase activity"/>
    <property type="evidence" value="ECO:0007669"/>
    <property type="project" value="UniProtKB-EC"/>
</dbReference>
<dbReference type="RefSeq" id="XP_022656119.1">
    <property type="nucleotide sequence ID" value="XM_022800384.1"/>
</dbReference>
<name>A0A7M7JRJ5_VARDE</name>
<dbReference type="SMART" id="SM00146">
    <property type="entry name" value="PI3Kc"/>
    <property type="match status" value="1"/>
</dbReference>
<dbReference type="PANTHER" id="PTHR10048:SF22">
    <property type="entry name" value="PHOSPHATIDYLINOSITOL 4-KINASE BETA"/>
    <property type="match status" value="1"/>
</dbReference>
<feature type="domain" description="PI3K/PI4K catalytic" evidence="9">
    <location>
        <begin position="887"/>
        <end position="1169"/>
    </location>
</feature>
<protein>
    <recommendedName>
        <fullName evidence="7">Phosphatidylinositol 4-kinase beta</fullName>
        <ecNumber evidence="2">2.7.1.67</ecNumber>
    </recommendedName>
</protein>
<feature type="region of interest" description="Disordered" evidence="8">
    <location>
        <begin position="345"/>
        <end position="376"/>
    </location>
</feature>
<feature type="compositionally biased region" description="Basic and acidic residues" evidence="8">
    <location>
        <begin position="728"/>
        <end position="739"/>
    </location>
</feature>
<evidence type="ECO:0000256" key="5">
    <source>
        <dbReference type="ARBA" id="ARBA00036767"/>
    </source>
</evidence>
<dbReference type="GO" id="GO:0030867">
    <property type="term" value="C:rough endoplasmic reticulum membrane"/>
    <property type="evidence" value="ECO:0007669"/>
    <property type="project" value="UniProtKB-SubCell"/>
</dbReference>
<evidence type="ECO:0000313" key="12">
    <source>
        <dbReference type="Proteomes" id="UP000594260"/>
    </source>
</evidence>
<dbReference type="Proteomes" id="UP000594260">
    <property type="component" value="Unplaced"/>
</dbReference>
<evidence type="ECO:0000256" key="1">
    <source>
        <dbReference type="ARBA" id="ARBA00004450"/>
    </source>
</evidence>
<dbReference type="AlphaFoldDB" id="A0A7M7JRJ5"/>
<dbReference type="InterPro" id="IPR011009">
    <property type="entry name" value="Kinase-like_dom_sf"/>
</dbReference>
<evidence type="ECO:0000259" key="9">
    <source>
        <dbReference type="PROSITE" id="PS50290"/>
    </source>
</evidence>
<dbReference type="InterPro" id="IPR001263">
    <property type="entry name" value="PI3K_accessory_dom"/>
</dbReference>
<dbReference type="PROSITE" id="PS50290">
    <property type="entry name" value="PI3_4_KINASE_3"/>
    <property type="match status" value="1"/>
</dbReference>
<dbReference type="EnsemblMetazoa" id="XM_022800388">
    <property type="protein sequence ID" value="XP_022656123"/>
    <property type="gene ID" value="LOC111248295"/>
</dbReference>
<dbReference type="SUPFAM" id="SSF56112">
    <property type="entry name" value="Protein kinase-like (PK-like)"/>
    <property type="match status" value="1"/>
</dbReference>
<feature type="region of interest" description="Disordered" evidence="8">
    <location>
        <begin position="867"/>
        <end position="894"/>
    </location>
</feature>
<dbReference type="GO" id="GO:0005741">
    <property type="term" value="C:mitochondrial outer membrane"/>
    <property type="evidence" value="ECO:0007669"/>
    <property type="project" value="UniProtKB-SubCell"/>
</dbReference>
<evidence type="ECO:0000313" key="11">
    <source>
        <dbReference type="EnsemblMetazoa" id="XP_022656124"/>
    </source>
</evidence>
<dbReference type="EnsemblMetazoa" id="XM_022800382">
    <property type="protein sequence ID" value="XP_022656117"/>
    <property type="gene ID" value="LOC111248295"/>
</dbReference>
<dbReference type="RefSeq" id="XP_022656124.1">
    <property type="nucleotide sequence ID" value="XM_022800389.1"/>
</dbReference>
<dbReference type="InterPro" id="IPR018936">
    <property type="entry name" value="PI3/4_kinase_CS"/>
</dbReference>
<dbReference type="InterPro" id="IPR036940">
    <property type="entry name" value="PI3/4_kinase_cat_sf"/>
</dbReference>
<feature type="compositionally biased region" description="Polar residues" evidence="8">
    <location>
        <begin position="240"/>
        <end position="259"/>
    </location>
</feature>
<keyword evidence="4" id="KW-0418">Kinase</keyword>
<feature type="region of interest" description="Disordered" evidence="8">
    <location>
        <begin position="297"/>
        <end position="331"/>
    </location>
</feature>
<dbReference type="RefSeq" id="XP_022656121.1">
    <property type="nucleotide sequence ID" value="XM_022800386.1"/>
</dbReference>